<dbReference type="InterPro" id="IPR006076">
    <property type="entry name" value="FAD-dep_OxRdtase"/>
</dbReference>
<dbReference type="Pfam" id="PF01266">
    <property type="entry name" value="DAO"/>
    <property type="match status" value="1"/>
</dbReference>
<dbReference type="AlphaFoldDB" id="A0A239TKA3"/>
<dbReference type="SUPFAM" id="SSF54373">
    <property type="entry name" value="FAD-linked reductases, C-terminal domain"/>
    <property type="match status" value="1"/>
</dbReference>
<comment type="caution">
    <text evidence="7">The sequence shown here is derived from an EMBL/GenBank/DDBJ whole genome shotgun (WGS) entry which is preliminary data.</text>
</comment>
<dbReference type="EC" id="1.4.3.19" evidence="5"/>
<dbReference type="UniPathway" id="UPA00060"/>
<dbReference type="OrthoDB" id="9794226at2"/>
<dbReference type="Gene3D" id="3.50.50.60">
    <property type="entry name" value="FAD/NAD(P)-binding domain"/>
    <property type="match status" value="1"/>
</dbReference>
<organism evidence="7 8">
    <name type="scientific">Staphylococcus piscifermentans</name>
    <dbReference type="NCBI Taxonomy" id="70258"/>
    <lineage>
        <taxon>Bacteria</taxon>
        <taxon>Bacillati</taxon>
        <taxon>Bacillota</taxon>
        <taxon>Bacilli</taxon>
        <taxon>Bacillales</taxon>
        <taxon>Staphylococcaceae</taxon>
        <taxon>Staphylococcus</taxon>
    </lineage>
</organism>
<dbReference type="SUPFAM" id="SSF51905">
    <property type="entry name" value="FAD/NAD(P)-binding domain"/>
    <property type="match status" value="1"/>
</dbReference>
<sequence>MFDLAIVGAGVIGMSIARHLKDSGMRIALIDRDIEGQHASYKAGGMLGAQNEFKEDSPLFRLALKSRAKFGELSKALQEETGIDIQYQQNGLIKIATEEEDVASLQQQYEFLHAHDKDVEDLSEHDLGELTHYLVKGAQAMMFVPHDHQINANHYTKALHAALQAEDAVERFDHTNVEEIKRQGNHYSIAVEAEGKSSVLQAEKVVVAAGAWAGFLTDKPEIKETVSGVKGEVVLVKNEELDLKHTLFMTNGCYIVPKPPHRFLIGATSYFNDYSVGVSTEGKNWLLHEAIERVPELASSRELKHWSGVRPWTPGEQPIMDETDPNLWVITGHYRNGILLSPIIGELMAEWLKFGERPEELAPFAMRRESYEVHH</sequence>
<dbReference type="GO" id="GO:0009228">
    <property type="term" value="P:thiamine biosynthetic process"/>
    <property type="evidence" value="ECO:0007669"/>
    <property type="project" value="UniProtKB-KW"/>
</dbReference>
<dbReference type="Gene3D" id="3.30.9.10">
    <property type="entry name" value="D-Amino Acid Oxidase, subunit A, domain 2"/>
    <property type="match status" value="1"/>
</dbReference>
<protein>
    <recommendedName>
        <fullName evidence="5">glycine oxidase</fullName>
        <ecNumber evidence="5">1.4.3.19</ecNumber>
    </recommendedName>
</protein>
<dbReference type="GO" id="GO:0050660">
    <property type="term" value="F:flavin adenine dinucleotide binding"/>
    <property type="evidence" value="ECO:0007669"/>
    <property type="project" value="InterPro"/>
</dbReference>
<evidence type="ECO:0000256" key="5">
    <source>
        <dbReference type="ARBA" id="ARBA00050018"/>
    </source>
</evidence>
<comment type="pathway">
    <text evidence="1">Cofactor biosynthesis; thiamine diphosphate biosynthesis.</text>
</comment>
<dbReference type="NCBIfam" id="TIGR02352">
    <property type="entry name" value="thiamin_ThiO"/>
    <property type="match status" value="1"/>
</dbReference>
<keyword evidence="2" id="KW-0784">Thiamine biosynthesis</keyword>
<dbReference type="GO" id="GO:0009229">
    <property type="term" value="P:thiamine diphosphate biosynthetic process"/>
    <property type="evidence" value="ECO:0007669"/>
    <property type="project" value="UniProtKB-UniPathway"/>
</dbReference>
<comment type="catalytic activity">
    <reaction evidence="4">
        <text>glycine + O2 + H2O = glyoxylate + H2O2 + NH4(+)</text>
        <dbReference type="Rhea" id="RHEA:11532"/>
        <dbReference type="ChEBI" id="CHEBI:15377"/>
        <dbReference type="ChEBI" id="CHEBI:15379"/>
        <dbReference type="ChEBI" id="CHEBI:16240"/>
        <dbReference type="ChEBI" id="CHEBI:28938"/>
        <dbReference type="ChEBI" id="CHEBI:36655"/>
        <dbReference type="ChEBI" id="CHEBI:57305"/>
        <dbReference type="EC" id="1.4.3.19"/>
    </reaction>
</comment>
<dbReference type="RefSeq" id="WP_095103378.1">
    <property type="nucleotide sequence ID" value="NZ_BKAR01000016.1"/>
</dbReference>
<keyword evidence="8" id="KW-1185">Reference proteome</keyword>
<gene>
    <name evidence="7" type="ORF">SPI02_14530</name>
</gene>
<dbReference type="GO" id="GO:0005737">
    <property type="term" value="C:cytoplasm"/>
    <property type="evidence" value="ECO:0007669"/>
    <property type="project" value="TreeGrafter"/>
</dbReference>
<name>A0A239TKA3_9STAP</name>
<evidence type="ECO:0000259" key="6">
    <source>
        <dbReference type="Pfam" id="PF01266"/>
    </source>
</evidence>
<dbReference type="InterPro" id="IPR012727">
    <property type="entry name" value="Gly_oxidase_ThiO"/>
</dbReference>
<evidence type="ECO:0000256" key="4">
    <source>
        <dbReference type="ARBA" id="ARBA00049872"/>
    </source>
</evidence>
<dbReference type="InterPro" id="IPR036188">
    <property type="entry name" value="FAD/NAD-bd_sf"/>
</dbReference>
<evidence type="ECO:0000313" key="8">
    <source>
        <dbReference type="Proteomes" id="UP000321736"/>
    </source>
</evidence>
<accession>A0A239TKA3</accession>
<evidence type="ECO:0000256" key="2">
    <source>
        <dbReference type="ARBA" id="ARBA00022977"/>
    </source>
</evidence>
<proteinExistence type="predicted"/>
<dbReference type="GO" id="GO:0043799">
    <property type="term" value="F:glycine oxidase activity"/>
    <property type="evidence" value="ECO:0007669"/>
    <property type="project" value="UniProtKB-EC"/>
</dbReference>
<evidence type="ECO:0000313" key="7">
    <source>
        <dbReference type="EMBL" id="GEP84868.1"/>
    </source>
</evidence>
<dbReference type="EMBL" id="BKAR01000016">
    <property type="protein sequence ID" value="GEP84868.1"/>
    <property type="molecule type" value="Genomic_DNA"/>
</dbReference>
<evidence type="ECO:0000256" key="1">
    <source>
        <dbReference type="ARBA" id="ARBA00004948"/>
    </source>
</evidence>
<dbReference type="PANTHER" id="PTHR13847:SF289">
    <property type="entry name" value="GLYCINE OXIDASE"/>
    <property type="match status" value="1"/>
</dbReference>
<keyword evidence="3" id="KW-0560">Oxidoreductase</keyword>
<evidence type="ECO:0000256" key="3">
    <source>
        <dbReference type="ARBA" id="ARBA00023002"/>
    </source>
</evidence>
<feature type="domain" description="FAD dependent oxidoreductase" evidence="6">
    <location>
        <begin position="3"/>
        <end position="351"/>
    </location>
</feature>
<dbReference type="Proteomes" id="UP000321736">
    <property type="component" value="Unassembled WGS sequence"/>
</dbReference>
<reference evidence="7 8" key="1">
    <citation type="submission" date="2019-07" db="EMBL/GenBank/DDBJ databases">
        <title>Whole genome shotgun sequence of Staphylococcus piscifermentans NBRC 109625.</title>
        <authorList>
            <person name="Hosoyama A."/>
            <person name="Uohara A."/>
            <person name="Ohji S."/>
            <person name="Ichikawa N."/>
        </authorList>
    </citation>
    <scope>NUCLEOTIDE SEQUENCE [LARGE SCALE GENOMIC DNA]</scope>
    <source>
        <strain evidence="7 8">NBRC 109625</strain>
    </source>
</reference>
<dbReference type="PANTHER" id="PTHR13847">
    <property type="entry name" value="SARCOSINE DEHYDROGENASE-RELATED"/>
    <property type="match status" value="1"/>
</dbReference>